<dbReference type="InterPro" id="IPR051122">
    <property type="entry name" value="SDR_DHRS6-like"/>
</dbReference>
<comment type="similarity">
    <text evidence="1">Belongs to the short-chain dehydrogenases/reductases (SDR) family.</text>
</comment>
<evidence type="ECO:0000256" key="3">
    <source>
        <dbReference type="ARBA" id="ARBA00023002"/>
    </source>
</evidence>
<evidence type="ECO:0000256" key="2">
    <source>
        <dbReference type="ARBA" id="ARBA00022857"/>
    </source>
</evidence>
<dbReference type="InParanoid" id="A0A0H2RFA7"/>
<accession>A0A0H2RFA7</accession>
<keyword evidence="2" id="KW-0521">NADP</keyword>
<evidence type="ECO:0000313" key="4">
    <source>
        <dbReference type="EMBL" id="KLO08233.1"/>
    </source>
</evidence>
<dbReference type="PANTHER" id="PTHR43477:SF1">
    <property type="entry name" value="DIHYDROANTICAPSIN 7-DEHYDROGENASE"/>
    <property type="match status" value="1"/>
</dbReference>
<sequence>MANTLSGKKVLVVGGTSGMGFSTAKFSLLDHAAEVIVASSTKERVDSAVARLEALISEHKLKGKVSGFVVDAMKPEAVKELMAKVGELDHLVWTATGEIRFNTFKDVNLQEQRDMFDARFWGLATAAQVAKFRPGASITHTTGTILHRPQPGWGLLCGGAGAVDALTRGLAIDLAPVRVNCICPGAVRTELWRMLPQEMLDLRMEELTKKLPVKHVADGDEVADAYLFCMKCRYVTGQTIVVDGGGVLV</sequence>
<dbReference type="STRING" id="27342.A0A0H2RFA7"/>
<dbReference type="Pfam" id="PF23441">
    <property type="entry name" value="SDR"/>
    <property type="match status" value="1"/>
</dbReference>
<protein>
    <submittedName>
        <fullName evidence="4">Short-chain dehydrogenase/reductase SDR</fullName>
    </submittedName>
</protein>
<evidence type="ECO:0000256" key="1">
    <source>
        <dbReference type="ARBA" id="ARBA00006484"/>
    </source>
</evidence>
<dbReference type="InterPro" id="IPR036291">
    <property type="entry name" value="NAD(P)-bd_dom_sf"/>
</dbReference>
<organism evidence="4 5">
    <name type="scientific">Schizopora paradoxa</name>
    <dbReference type="NCBI Taxonomy" id="27342"/>
    <lineage>
        <taxon>Eukaryota</taxon>
        <taxon>Fungi</taxon>
        <taxon>Dikarya</taxon>
        <taxon>Basidiomycota</taxon>
        <taxon>Agaricomycotina</taxon>
        <taxon>Agaricomycetes</taxon>
        <taxon>Hymenochaetales</taxon>
        <taxon>Schizoporaceae</taxon>
        <taxon>Schizopora</taxon>
    </lineage>
</organism>
<dbReference type="Gene3D" id="3.40.50.720">
    <property type="entry name" value="NAD(P)-binding Rossmann-like Domain"/>
    <property type="match status" value="1"/>
</dbReference>
<dbReference type="InterPro" id="IPR002347">
    <property type="entry name" value="SDR_fam"/>
</dbReference>
<keyword evidence="5" id="KW-1185">Reference proteome</keyword>
<dbReference type="GO" id="GO:0016491">
    <property type="term" value="F:oxidoreductase activity"/>
    <property type="evidence" value="ECO:0007669"/>
    <property type="project" value="UniProtKB-KW"/>
</dbReference>
<evidence type="ECO:0000313" key="5">
    <source>
        <dbReference type="Proteomes" id="UP000053477"/>
    </source>
</evidence>
<keyword evidence="3" id="KW-0560">Oxidoreductase</keyword>
<proteinExistence type="inferred from homology"/>
<reference evidence="4 5" key="1">
    <citation type="submission" date="2015-04" db="EMBL/GenBank/DDBJ databases">
        <title>Complete genome sequence of Schizopora paradoxa KUC8140, a cosmopolitan wood degrader in East Asia.</title>
        <authorList>
            <consortium name="DOE Joint Genome Institute"/>
            <person name="Min B."/>
            <person name="Park H."/>
            <person name="Jang Y."/>
            <person name="Kim J.-J."/>
            <person name="Kim K.H."/>
            <person name="Pangilinan J."/>
            <person name="Lipzen A."/>
            <person name="Riley R."/>
            <person name="Grigoriev I.V."/>
            <person name="Spatafora J.W."/>
            <person name="Choi I.-G."/>
        </authorList>
    </citation>
    <scope>NUCLEOTIDE SEQUENCE [LARGE SCALE GENOMIC DNA]</scope>
    <source>
        <strain evidence="4 5">KUC8140</strain>
    </source>
</reference>
<dbReference type="EMBL" id="KQ086100">
    <property type="protein sequence ID" value="KLO08233.1"/>
    <property type="molecule type" value="Genomic_DNA"/>
</dbReference>
<dbReference type="Proteomes" id="UP000053477">
    <property type="component" value="Unassembled WGS sequence"/>
</dbReference>
<dbReference type="OrthoDB" id="294295at2759"/>
<gene>
    <name evidence="4" type="ORF">SCHPADRAFT_1001093</name>
</gene>
<dbReference type="PRINTS" id="PR00081">
    <property type="entry name" value="GDHRDH"/>
</dbReference>
<dbReference type="AlphaFoldDB" id="A0A0H2RFA7"/>
<dbReference type="PANTHER" id="PTHR43477">
    <property type="entry name" value="DIHYDROANTICAPSIN 7-DEHYDROGENASE"/>
    <property type="match status" value="1"/>
</dbReference>
<dbReference type="InterPro" id="IPR057571">
    <property type="entry name" value="SDR_PhqE-like"/>
</dbReference>
<dbReference type="SUPFAM" id="SSF51735">
    <property type="entry name" value="NAD(P)-binding Rossmann-fold domains"/>
    <property type="match status" value="1"/>
</dbReference>
<name>A0A0H2RFA7_9AGAM</name>